<sequence length="173" mass="19067">MESLISDQNRSIAILVITTLLKTGNETTTFSEKKGGFGCKKAIVDSIVILIRDIPDVYSGVDLSSPEFPLADLRLPERSAVVFTLFLARSLNIHELLSVIYPSVGVLSPGDEIHLGVFSVLGSFLDYPTTFCWCSTDLLIFFSFSMRSAVVFSLFLSRFLNVLELSFGDLPIC</sequence>
<gene>
    <name evidence="1" type="ORF">C4D60_Mb08t26630</name>
</gene>
<evidence type="ECO:0000313" key="1">
    <source>
        <dbReference type="EMBL" id="THU70593.1"/>
    </source>
</evidence>
<proteinExistence type="predicted"/>
<organism evidence="1 2">
    <name type="scientific">Musa balbisiana</name>
    <name type="common">Banana</name>
    <dbReference type="NCBI Taxonomy" id="52838"/>
    <lineage>
        <taxon>Eukaryota</taxon>
        <taxon>Viridiplantae</taxon>
        <taxon>Streptophyta</taxon>
        <taxon>Embryophyta</taxon>
        <taxon>Tracheophyta</taxon>
        <taxon>Spermatophyta</taxon>
        <taxon>Magnoliopsida</taxon>
        <taxon>Liliopsida</taxon>
        <taxon>Zingiberales</taxon>
        <taxon>Musaceae</taxon>
        <taxon>Musa</taxon>
    </lineage>
</organism>
<dbReference type="EMBL" id="PYDT01000002">
    <property type="protein sequence ID" value="THU70593.1"/>
    <property type="molecule type" value="Genomic_DNA"/>
</dbReference>
<dbReference type="AlphaFoldDB" id="A0A4S8K6R9"/>
<evidence type="ECO:0000313" key="2">
    <source>
        <dbReference type="Proteomes" id="UP000317650"/>
    </source>
</evidence>
<dbReference type="GO" id="GO:0006888">
    <property type="term" value="P:endoplasmic reticulum to Golgi vesicle-mediated transport"/>
    <property type="evidence" value="ECO:0007669"/>
    <property type="project" value="TreeGrafter"/>
</dbReference>
<dbReference type="GO" id="GO:0000139">
    <property type="term" value="C:Golgi membrane"/>
    <property type="evidence" value="ECO:0007669"/>
    <property type="project" value="TreeGrafter"/>
</dbReference>
<dbReference type="GO" id="GO:0005793">
    <property type="term" value="C:endoplasmic reticulum-Golgi intermediate compartment"/>
    <property type="evidence" value="ECO:0007669"/>
    <property type="project" value="TreeGrafter"/>
</dbReference>
<accession>A0A4S8K6R9</accession>
<dbReference type="GO" id="GO:0030126">
    <property type="term" value="C:COPI vesicle coat"/>
    <property type="evidence" value="ECO:0007669"/>
    <property type="project" value="TreeGrafter"/>
</dbReference>
<dbReference type="GO" id="GO:0009306">
    <property type="term" value="P:protein secretion"/>
    <property type="evidence" value="ECO:0007669"/>
    <property type="project" value="TreeGrafter"/>
</dbReference>
<dbReference type="Proteomes" id="UP000317650">
    <property type="component" value="Chromosome 8"/>
</dbReference>
<comment type="caution">
    <text evidence="1">The sequence shown here is derived from an EMBL/GenBank/DDBJ whole genome shotgun (WGS) entry which is preliminary data.</text>
</comment>
<name>A0A4S8K6R9_MUSBA</name>
<reference evidence="1 2" key="1">
    <citation type="journal article" date="2019" name="Nat. Plants">
        <title>Genome sequencing of Musa balbisiana reveals subgenome evolution and function divergence in polyploid bananas.</title>
        <authorList>
            <person name="Yao X."/>
        </authorList>
    </citation>
    <scope>NUCLEOTIDE SEQUENCE [LARGE SCALE GENOMIC DNA]</scope>
    <source>
        <strain evidence="2">cv. DH-PKW</strain>
        <tissue evidence="1">Leaves</tissue>
    </source>
</reference>
<dbReference type="InterPro" id="IPR017106">
    <property type="entry name" value="Coatomer_gsu"/>
</dbReference>
<dbReference type="PANTHER" id="PTHR10261:SF0">
    <property type="entry name" value="COATOMER SUBUNIT GAMMA-2"/>
    <property type="match status" value="1"/>
</dbReference>
<keyword evidence="2" id="KW-1185">Reference proteome</keyword>
<dbReference type="GO" id="GO:0005783">
    <property type="term" value="C:endoplasmic reticulum"/>
    <property type="evidence" value="ECO:0007669"/>
    <property type="project" value="TreeGrafter"/>
</dbReference>
<protein>
    <submittedName>
        <fullName evidence="1">Uncharacterized protein</fullName>
    </submittedName>
</protein>
<dbReference type="PANTHER" id="PTHR10261">
    <property type="entry name" value="COATOMER SUBUNIT GAMMA"/>
    <property type="match status" value="1"/>
</dbReference>
<dbReference type="STRING" id="52838.A0A4S8K6R9"/>
<dbReference type="GO" id="GO:0006891">
    <property type="term" value="P:intra-Golgi vesicle-mediated transport"/>
    <property type="evidence" value="ECO:0007669"/>
    <property type="project" value="TreeGrafter"/>
</dbReference>